<evidence type="ECO:0000313" key="2">
    <source>
        <dbReference type="Proteomes" id="UP000184600"/>
    </source>
</evidence>
<dbReference type="Proteomes" id="UP000184600">
    <property type="component" value="Unassembled WGS sequence"/>
</dbReference>
<dbReference type="STRING" id="1117707.VQ7734_04016"/>
<evidence type="ECO:0008006" key="3">
    <source>
        <dbReference type="Google" id="ProtNLM"/>
    </source>
</evidence>
<protein>
    <recommendedName>
        <fullName evidence="3">Gene 25-like lysozyme</fullName>
    </recommendedName>
</protein>
<dbReference type="AlphaFoldDB" id="A0A1M7Z0Q0"/>
<evidence type="ECO:0000313" key="1">
    <source>
        <dbReference type="EMBL" id="SHO58246.1"/>
    </source>
</evidence>
<sequence>MEDSQFLEGGWKFPTVRSGAVHQLPDLHCGEHDINQSIDDVLQTYLTERCIPYLNCEPCYVLDNVRVRRIALKDEIAFFVRCVLLNAESRIYVNEVQVMCFTQGGNMVDISIWYTIKQTDSLHYHIVSLPLSE</sequence>
<dbReference type="SUPFAM" id="SSF160719">
    <property type="entry name" value="gpW/gp25-like"/>
    <property type="match status" value="1"/>
</dbReference>
<name>A0A1M7Z0Q0_9VIBR</name>
<dbReference type="EMBL" id="FRFG01000059">
    <property type="protein sequence ID" value="SHO58246.1"/>
    <property type="molecule type" value="Genomic_DNA"/>
</dbReference>
<reference evidence="2" key="1">
    <citation type="submission" date="2016-12" db="EMBL/GenBank/DDBJ databases">
        <authorList>
            <person name="Rodrigo-Torres L."/>
            <person name="Arahal R.D."/>
            <person name="Lucena T."/>
        </authorList>
    </citation>
    <scope>NUCLEOTIDE SEQUENCE [LARGE SCALE GENOMIC DNA]</scope>
</reference>
<gene>
    <name evidence="1" type="ORF">VQ7734_04016</name>
</gene>
<keyword evidence="2" id="KW-1185">Reference proteome</keyword>
<dbReference type="Gene3D" id="3.10.450.40">
    <property type="match status" value="1"/>
</dbReference>
<accession>A0A1M7Z0Q0</accession>
<dbReference type="OrthoDB" id="9802846at2"/>
<proteinExistence type="predicted"/>
<organism evidence="1 2">
    <name type="scientific">Vibrio quintilis</name>
    <dbReference type="NCBI Taxonomy" id="1117707"/>
    <lineage>
        <taxon>Bacteria</taxon>
        <taxon>Pseudomonadati</taxon>
        <taxon>Pseudomonadota</taxon>
        <taxon>Gammaproteobacteria</taxon>
        <taxon>Vibrionales</taxon>
        <taxon>Vibrionaceae</taxon>
        <taxon>Vibrio</taxon>
    </lineage>
</organism>
<dbReference type="RefSeq" id="WP_073585690.1">
    <property type="nucleotide sequence ID" value="NZ_AP024897.1"/>
</dbReference>